<dbReference type="CDD" id="cd11061">
    <property type="entry name" value="CYP67-like"/>
    <property type="match status" value="1"/>
</dbReference>
<keyword evidence="7 9" id="KW-0503">Monooxygenase</keyword>
<dbReference type="AlphaFoldDB" id="A0A4Z1I6V9"/>
<comment type="cofactor">
    <cofactor evidence="1 8">
        <name>heme</name>
        <dbReference type="ChEBI" id="CHEBI:30413"/>
    </cofactor>
</comment>
<evidence type="ECO:0000256" key="1">
    <source>
        <dbReference type="ARBA" id="ARBA00001971"/>
    </source>
</evidence>
<sequence>MCSRKELSANATVVDNIALRPPWRLTNLAVGPNELTIFKAQAVPVLDGVGTTCNKSPWYDLLIPRVSLATTRDKTMHDQRRRIWDRGFSTSALRDYENLLFTYALSLDQKIGSANGAPINVSRWFYLYSFDVMGRLAFGKSYNMLTDDKNHFAVNQLHNGMKFLGPFSPVPWLVRIGYSLPGIAVSWKKLLKWSRQQANERLQTGASTGSTRDIMSWLIDDSQKGNKLANDTNWVSGDAFAAVIAGSDTVASTLTYIFYHLCLDPDQIVKLRLELDVLESICDMAALRNLPHLNAIINETLRLHPALPTGGLRDTPSEGVTIADTYVPGNVTVCVPRYVLGRLEDSYEKPLDFIPERWYSRPEMVKDKSGFSPFSMGRHSCIGKNLSLMQLRSVIATLVTRYDISFGPNEDGLAVCRDMKDQFNQHPGKLDICFIPRAFTGKGM</sequence>
<evidence type="ECO:0000256" key="6">
    <source>
        <dbReference type="ARBA" id="ARBA00023026"/>
    </source>
</evidence>
<name>A0A4Z1I6V9_9HELO</name>
<dbReference type="SUPFAM" id="SSF48264">
    <property type="entry name" value="Cytochrome P450"/>
    <property type="match status" value="1"/>
</dbReference>
<evidence type="ECO:0000256" key="2">
    <source>
        <dbReference type="ARBA" id="ARBA00010617"/>
    </source>
</evidence>
<comment type="similarity">
    <text evidence="2 9">Belongs to the cytochrome P450 family.</text>
</comment>
<organism evidence="10 11">
    <name type="scientific">Botryotinia convoluta</name>
    <dbReference type="NCBI Taxonomy" id="54673"/>
    <lineage>
        <taxon>Eukaryota</taxon>
        <taxon>Fungi</taxon>
        <taxon>Dikarya</taxon>
        <taxon>Ascomycota</taxon>
        <taxon>Pezizomycotina</taxon>
        <taxon>Leotiomycetes</taxon>
        <taxon>Helotiales</taxon>
        <taxon>Sclerotiniaceae</taxon>
        <taxon>Botryotinia</taxon>
    </lineage>
</organism>
<dbReference type="OrthoDB" id="6692864at2759"/>
<dbReference type="GO" id="GO:0004497">
    <property type="term" value="F:monooxygenase activity"/>
    <property type="evidence" value="ECO:0007669"/>
    <property type="project" value="UniProtKB-KW"/>
</dbReference>
<dbReference type="GO" id="GO:0020037">
    <property type="term" value="F:heme binding"/>
    <property type="evidence" value="ECO:0007669"/>
    <property type="project" value="InterPro"/>
</dbReference>
<dbReference type="Gene3D" id="1.10.630.10">
    <property type="entry name" value="Cytochrome P450"/>
    <property type="match status" value="1"/>
</dbReference>
<evidence type="ECO:0000313" key="10">
    <source>
        <dbReference type="EMBL" id="TGO57308.1"/>
    </source>
</evidence>
<reference evidence="10 11" key="1">
    <citation type="submission" date="2017-12" db="EMBL/GenBank/DDBJ databases">
        <title>Comparative genomics of Botrytis spp.</title>
        <authorList>
            <person name="Valero-Jimenez C.A."/>
            <person name="Tapia P."/>
            <person name="Veloso J."/>
            <person name="Silva-Moreno E."/>
            <person name="Staats M."/>
            <person name="Valdes J.H."/>
            <person name="Van Kan J.A.L."/>
        </authorList>
    </citation>
    <scope>NUCLEOTIDE SEQUENCE [LARGE SCALE GENOMIC DNA]</scope>
    <source>
        <strain evidence="10 11">MUCL11595</strain>
    </source>
</reference>
<keyword evidence="11" id="KW-1185">Reference proteome</keyword>
<proteinExistence type="inferred from homology"/>
<dbReference type="GO" id="GO:0005506">
    <property type="term" value="F:iron ion binding"/>
    <property type="evidence" value="ECO:0007669"/>
    <property type="project" value="InterPro"/>
</dbReference>
<evidence type="ECO:0000256" key="8">
    <source>
        <dbReference type="PIRSR" id="PIRSR602403-1"/>
    </source>
</evidence>
<dbReference type="PRINTS" id="PR00465">
    <property type="entry name" value="EP450IV"/>
</dbReference>
<accession>A0A4Z1I6V9</accession>
<evidence type="ECO:0000313" key="11">
    <source>
        <dbReference type="Proteomes" id="UP000297527"/>
    </source>
</evidence>
<evidence type="ECO:0000256" key="7">
    <source>
        <dbReference type="ARBA" id="ARBA00023033"/>
    </source>
</evidence>
<dbReference type="PRINTS" id="PR00385">
    <property type="entry name" value="P450"/>
</dbReference>
<evidence type="ECO:0000256" key="5">
    <source>
        <dbReference type="ARBA" id="ARBA00023004"/>
    </source>
</evidence>
<keyword evidence="3 8" id="KW-0479">Metal-binding</keyword>
<dbReference type="InterPro" id="IPR050121">
    <property type="entry name" value="Cytochrome_P450_monoxygenase"/>
</dbReference>
<comment type="caution">
    <text evidence="10">The sequence shown here is derived from an EMBL/GenBank/DDBJ whole genome shotgun (WGS) entry which is preliminary data.</text>
</comment>
<dbReference type="PANTHER" id="PTHR24305:SF187">
    <property type="entry name" value="P450, PUTATIVE (EUROFUNG)-RELATED"/>
    <property type="match status" value="1"/>
</dbReference>
<feature type="binding site" description="axial binding residue" evidence="8">
    <location>
        <position position="381"/>
    </location>
    <ligand>
        <name>heme</name>
        <dbReference type="ChEBI" id="CHEBI:30413"/>
    </ligand>
    <ligandPart>
        <name>Fe</name>
        <dbReference type="ChEBI" id="CHEBI:18248"/>
    </ligandPart>
</feature>
<keyword evidence="6" id="KW-0843">Virulence</keyword>
<gene>
    <name evidence="10" type="ORF">BCON_0067g00290</name>
</gene>
<dbReference type="Pfam" id="PF00067">
    <property type="entry name" value="p450"/>
    <property type="match status" value="1"/>
</dbReference>
<evidence type="ECO:0000256" key="4">
    <source>
        <dbReference type="ARBA" id="ARBA00023002"/>
    </source>
</evidence>
<dbReference type="PROSITE" id="PS00086">
    <property type="entry name" value="CYTOCHROME_P450"/>
    <property type="match status" value="1"/>
</dbReference>
<dbReference type="GO" id="GO:0016705">
    <property type="term" value="F:oxidoreductase activity, acting on paired donors, with incorporation or reduction of molecular oxygen"/>
    <property type="evidence" value="ECO:0007669"/>
    <property type="project" value="InterPro"/>
</dbReference>
<keyword evidence="5 8" id="KW-0408">Iron</keyword>
<evidence type="ECO:0000256" key="9">
    <source>
        <dbReference type="RuleBase" id="RU000461"/>
    </source>
</evidence>
<dbReference type="InterPro" id="IPR001128">
    <property type="entry name" value="Cyt_P450"/>
</dbReference>
<keyword evidence="8 9" id="KW-0349">Heme</keyword>
<protein>
    <submittedName>
        <fullName evidence="10">Uncharacterized protein</fullName>
    </submittedName>
</protein>
<dbReference type="PANTHER" id="PTHR24305">
    <property type="entry name" value="CYTOCHROME P450"/>
    <property type="match status" value="1"/>
</dbReference>
<dbReference type="InterPro" id="IPR002403">
    <property type="entry name" value="Cyt_P450_E_grp-IV"/>
</dbReference>
<evidence type="ECO:0000256" key="3">
    <source>
        <dbReference type="ARBA" id="ARBA00022723"/>
    </source>
</evidence>
<dbReference type="Proteomes" id="UP000297527">
    <property type="component" value="Unassembled WGS sequence"/>
</dbReference>
<keyword evidence="4 9" id="KW-0560">Oxidoreductase</keyword>
<dbReference type="EMBL" id="PQXN01000067">
    <property type="protein sequence ID" value="TGO57308.1"/>
    <property type="molecule type" value="Genomic_DNA"/>
</dbReference>
<dbReference type="InterPro" id="IPR036396">
    <property type="entry name" value="Cyt_P450_sf"/>
</dbReference>
<dbReference type="InterPro" id="IPR017972">
    <property type="entry name" value="Cyt_P450_CS"/>
</dbReference>